<dbReference type="EMBL" id="FORA01000001">
    <property type="protein sequence ID" value="SFI48694.1"/>
    <property type="molecule type" value="Genomic_DNA"/>
</dbReference>
<feature type="signal peptide" evidence="2">
    <location>
        <begin position="1"/>
        <end position="21"/>
    </location>
</feature>
<keyword evidence="1 2" id="KW-0732">Signal</keyword>
<gene>
    <name evidence="4" type="ORF">SAMN04488095_1019</name>
</gene>
<dbReference type="AlphaFoldDB" id="A0A1I3IL45"/>
<feature type="domain" description="DUF4174" evidence="3">
    <location>
        <begin position="45"/>
        <end position="146"/>
    </location>
</feature>
<protein>
    <recommendedName>
        <fullName evidence="3">DUF4174 domain-containing protein</fullName>
    </recommendedName>
</protein>
<dbReference type="InterPro" id="IPR025232">
    <property type="entry name" value="DUF4174"/>
</dbReference>
<dbReference type="OrthoDB" id="7362103at2"/>
<proteinExistence type="predicted"/>
<dbReference type="Proteomes" id="UP000199110">
    <property type="component" value="Unassembled WGS sequence"/>
</dbReference>
<dbReference type="RefSeq" id="WP_092777708.1">
    <property type="nucleotide sequence ID" value="NZ_FORA01000001.1"/>
</dbReference>
<organism evidence="4 5">
    <name type="scientific">Jannaschia pohangensis</name>
    <dbReference type="NCBI Taxonomy" id="390807"/>
    <lineage>
        <taxon>Bacteria</taxon>
        <taxon>Pseudomonadati</taxon>
        <taxon>Pseudomonadota</taxon>
        <taxon>Alphaproteobacteria</taxon>
        <taxon>Rhodobacterales</taxon>
        <taxon>Roseobacteraceae</taxon>
        <taxon>Jannaschia</taxon>
    </lineage>
</organism>
<feature type="chain" id="PRO_5011470019" description="DUF4174 domain-containing protein" evidence="2">
    <location>
        <begin position="22"/>
        <end position="151"/>
    </location>
</feature>
<name>A0A1I3IL45_9RHOB</name>
<dbReference type="STRING" id="390807.SAMN04488095_1019"/>
<evidence type="ECO:0000259" key="3">
    <source>
        <dbReference type="Pfam" id="PF13778"/>
    </source>
</evidence>
<sequence length="151" mass="17066">MHALTTLMTTIAFLLPSVAGAEDADIIARWTEDPTQAFAASEVSLDDLQWIARPVVVFANSPRDPAFIEQMEEIVAGVDRLVERDVIIIIDTDPAGQSDLRLQLRPRGFMLVLIGKDGQVNQRKPLPWTVREISRTIDKMPMRQREMREGR</sequence>
<accession>A0A1I3IL45</accession>
<evidence type="ECO:0000256" key="1">
    <source>
        <dbReference type="ARBA" id="ARBA00022729"/>
    </source>
</evidence>
<dbReference type="Pfam" id="PF13778">
    <property type="entry name" value="DUF4174"/>
    <property type="match status" value="1"/>
</dbReference>
<evidence type="ECO:0000313" key="4">
    <source>
        <dbReference type="EMBL" id="SFI48694.1"/>
    </source>
</evidence>
<evidence type="ECO:0000313" key="5">
    <source>
        <dbReference type="Proteomes" id="UP000199110"/>
    </source>
</evidence>
<keyword evidence="5" id="KW-1185">Reference proteome</keyword>
<evidence type="ECO:0000256" key="2">
    <source>
        <dbReference type="SAM" id="SignalP"/>
    </source>
</evidence>
<reference evidence="4 5" key="1">
    <citation type="submission" date="2016-10" db="EMBL/GenBank/DDBJ databases">
        <authorList>
            <person name="de Groot N.N."/>
        </authorList>
    </citation>
    <scope>NUCLEOTIDE SEQUENCE [LARGE SCALE GENOMIC DNA]</scope>
    <source>
        <strain evidence="4 5">DSM 19073</strain>
    </source>
</reference>